<dbReference type="CDD" id="cd06261">
    <property type="entry name" value="TM_PBP2"/>
    <property type="match status" value="1"/>
</dbReference>
<feature type="domain" description="ABC transmembrane type-1" evidence="8">
    <location>
        <begin position="57"/>
        <end position="245"/>
    </location>
</feature>
<feature type="transmembrane region" description="Helical" evidence="7">
    <location>
        <begin position="63"/>
        <end position="88"/>
    </location>
</feature>
<evidence type="ECO:0000313" key="9">
    <source>
        <dbReference type="EMBL" id="MBU3844550.1"/>
    </source>
</evidence>
<feature type="transmembrane region" description="Helical" evidence="7">
    <location>
        <begin position="228"/>
        <end position="246"/>
    </location>
</feature>
<evidence type="ECO:0000256" key="5">
    <source>
        <dbReference type="ARBA" id="ARBA00022989"/>
    </source>
</evidence>
<protein>
    <submittedName>
        <fullName evidence="9">ABC transporter permease</fullName>
    </submittedName>
</protein>
<evidence type="ECO:0000313" key="10">
    <source>
        <dbReference type="Proteomes" id="UP000733611"/>
    </source>
</evidence>
<dbReference type="AlphaFoldDB" id="A0A948TGR9"/>
<evidence type="ECO:0000259" key="8">
    <source>
        <dbReference type="PROSITE" id="PS50928"/>
    </source>
</evidence>
<dbReference type="GO" id="GO:0055085">
    <property type="term" value="P:transmembrane transport"/>
    <property type="evidence" value="ECO:0007669"/>
    <property type="project" value="InterPro"/>
</dbReference>
<proteinExistence type="inferred from homology"/>
<keyword evidence="4 7" id="KW-0812">Transmembrane</keyword>
<evidence type="ECO:0000256" key="3">
    <source>
        <dbReference type="ARBA" id="ARBA00022475"/>
    </source>
</evidence>
<reference evidence="9" key="1">
    <citation type="journal article" date="2021" name="PeerJ">
        <title>Extensive microbial diversity within the chicken gut microbiome revealed by metagenomics and culture.</title>
        <authorList>
            <person name="Gilroy R."/>
            <person name="Ravi A."/>
            <person name="Getino M."/>
            <person name="Pursley I."/>
            <person name="Horton D.L."/>
            <person name="Alikhan N.F."/>
            <person name="Baker D."/>
            <person name="Gharbi K."/>
            <person name="Hall N."/>
            <person name="Watson M."/>
            <person name="Adriaenssens E.M."/>
            <person name="Foster-Nyarko E."/>
            <person name="Jarju S."/>
            <person name="Secka A."/>
            <person name="Antonio M."/>
            <person name="Oren A."/>
            <person name="Chaudhuri R.R."/>
            <person name="La Ragione R."/>
            <person name="Hildebrand F."/>
            <person name="Pallen M.J."/>
        </authorList>
    </citation>
    <scope>NUCLEOTIDE SEQUENCE</scope>
    <source>
        <strain evidence="9">378</strain>
    </source>
</reference>
<dbReference type="SUPFAM" id="SSF161098">
    <property type="entry name" value="MetI-like"/>
    <property type="match status" value="1"/>
</dbReference>
<comment type="caution">
    <text evidence="9">The sequence shown here is derived from an EMBL/GenBank/DDBJ whole genome shotgun (WGS) entry which is preliminary data.</text>
</comment>
<dbReference type="Gene3D" id="1.10.3720.10">
    <property type="entry name" value="MetI-like"/>
    <property type="match status" value="1"/>
</dbReference>
<dbReference type="Proteomes" id="UP000733611">
    <property type="component" value="Unassembled WGS sequence"/>
</dbReference>
<dbReference type="GO" id="GO:0005886">
    <property type="term" value="C:plasma membrane"/>
    <property type="evidence" value="ECO:0007669"/>
    <property type="project" value="UniProtKB-SubCell"/>
</dbReference>
<keyword evidence="2 7" id="KW-0813">Transport</keyword>
<evidence type="ECO:0000256" key="4">
    <source>
        <dbReference type="ARBA" id="ARBA00022692"/>
    </source>
</evidence>
<evidence type="ECO:0000256" key="7">
    <source>
        <dbReference type="RuleBase" id="RU363032"/>
    </source>
</evidence>
<feature type="transmembrane region" description="Helical" evidence="7">
    <location>
        <begin position="195"/>
        <end position="216"/>
    </location>
</feature>
<organism evidence="9 10">
    <name type="scientific">Candidatus Anaerobiospirillum pullicola</name>
    <dbReference type="NCBI Taxonomy" id="2838451"/>
    <lineage>
        <taxon>Bacteria</taxon>
        <taxon>Pseudomonadati</taxon>
        <taxon>Pseudomonadota</taxon>
        <taxon>Gammaproteobacteria</taxon>
        <taxon>Aeromonadales</taxon>
        <taxon>Succinivibrionaceae</taxon>
        <taxon>Anaerobiospirillum</taxon>
    </lineage>
</organism>
<feature type="transmembrane region" description="Helical" evidence="7">
    <location>
        <begin position="109"/>
        <end position="135"/>
    </location>
</feature>
<sequence>MTHPATSISLWRKGIFALAVLIAWQLSCSLGAVSKVLLPSPVDVLGALYQAFSQEQMVEVLSYSLSLITVAMLLGFVLALMCSMLAILSPSIRDIYNLILTVMDPIPSIAILPLAILWFGTGLETIVVIIIHSVIWPVSRNFIDGFSAVPKIYVEIGHNFGFKPYRMFKEIYLPAAMPYLISGIKVGWARAWRTLISAEMIFGATGAIGGLGWFIFKKRYQLETDGVFATLLIIVIIGLVVEYGLLQTLERKTIQKWGMVRS</sequence>
<dbReference type="PANTHER" id="PTHR30151:SF16">
    <property type="entry name" value="ABC TRANSPORTER PERMEASE PROTEIN"/>
    <property type="match status" value="1"/>
</dbReference>
<dbReference type="PANTHER" id="PTHR30151">
    <property type="entry name" value="ALKANE SULFONATE ABC TRANSPORTER-RELATED, MEMBRANE SUBUNIT"/>
    <property type="match status" value="1"/>
</dbReference>
<dbReference type="EMBL" id="JAHLFE010000136">
    <property type="protein sequence ID" value="MBU3844550.1"/>
    <property type="molecule type" value="Genomic_DNA"/>
</dbReference>
<name>A0A948TGR9_9GAMM</name>
<dbReference type="PROSITE" id="PS50928">
    <property type="entry name" value="ABC_TM1"/>
    <property type="match status" value="1"/>
</dbReference>
<evidence type="ECO:0000256" key="6">
    <source>
        <dbReference type="ARBA" id="ARBA00023136"/>
    </source>
</evidence>
<evidence type="ECO:0000256" key="2">
    <source>
        <dbReference type="ARBA" id="ARBA00022448"/>
    </source>
</evidence>
<gene>
    <name evidence="9" type="ORF">H9847_06755</name>
</gene>
<keyword evidence="6 7" id="KW-0472">Membrane</keyword>
<evidence type="ECO:0000256" key="1">
    <source>
        <dbReference type="ARBA" id="ARBA00004651"/>
    </source>
</evidence>
<comment type="subcellular location">
    <subcellularLocation>
        <location evidence="1 7">Cell membrane</location>
        <topology evidence="1 7">Multi-pass membrane protein</topology>
    </subcellularLocation>
</comment>
<keyword evidence="3" id="KW-1003">Cell membrane</keyword>
<comment type="similarity">
    <text evidence="7">Belongs to the binding-protein-dependent transport system permease family.</text>
</comment>
<dbReference type="InterPro" id="IPR035906">
    <property type="entry name" value="MetI-like_sf"/>
</dbReference>
<reference evidence="9" key="2">
    <citation type="submission" date="2021-04" db="EMBL/GenBank/DDBJ databases">
        <authorList>
            <person name="Gilroy R."/>
        </authorList>
    </citation>
    <scope>NUCLEOTIDE SEQUENCE</scope>
    <source>
        <strain evidence="9">378</strain>
    </source>
</reference>
<accession>A0A948TGR9</accession>
<keyword evidence="5 7" id="KW-1133">Transmembrane helix</keyword>
<dbReference type="InterPro" id="IPR000515">
    <property type="entry name" value="MetI-like"/>
</dbReference>
<dbReference type="Pfam" id="PF00528">
    <property type="entry name" value="BPD_transp_1"/>
    <property type="match status" value="1"/>
</dbReference>